<keyword evidence="2" id="KW-0808">Transferase</keyword>
<sequence>MPVSKNETEVRLFLGMISYYGSLVAEMRQLRAPLDALLEKNVPFNWNEECEAAFTRAKEVLASDLLLTHFDPSLKIIVAADASYYGIEAVILHRMPDGTKKAICHASRSLTTAEKNYGQIEKEGLALIFAIQMFHRYKYGHRFKLLTDHKALLHIFGPKKMVLVYTANRLQRWKLILLGYDFDLEYQQTTKFGQADVLLRLIPPRPAQTEDVVMAKIEQDVLAAQAAAINALPVTGKRLKKSPGRTRRYRRNQQNKKEKRNLKIKEQFIRHHGAQKRSYQMKDLVWVRDYRPGDEKWIPTRVRRRYGRAVYDVLTEEGKLSRRHANQMRGEEQHCVSCENTDTSDLPFHREDRRYEDVGEPITDAKDSAEDRGATTMPPPTARSVQQRRPPSWLRVDPTMKTYATRSS</sequence>
<dbReference type="EMBL" id="KE125723">
    <property type="protein sequence ID" value="EPB67304.1"/>
    <property type="molecule type" value="Genomic_DNA"/>
</dbReference>
<keyword evidence="3" id="KW-0548">Nucleotidyltransferase</keyword>
<dbReference type="EC" id="2.7.7.49" evidence="1"/>
<dbReference type="InterPro" id="IPR043502">
    <property type="entry name" value="DNA/RNA_pol_sf"/>
</dbReference>
<dbReference type="Proteomes" id="UP000054495">
    <property type="component" value="Unassembled WGS sequence"/>
</dbReference>
<evidence type="ECO:0000259" key="9">
    <source>
        <dbReference type="Pfam" id="PF17917"/>
    </source>
</evidence>
<feature type="region of interest" description="Disordered" evidence="8">
    <location>
        <begin position="351"/>
        <end position="408"/>
    </location>
</feature>
<evidence type="ECO:0000256" key="7">
    <source>
        <dbReference type="ARBA" id="ARBA00022918"/>
    </source>
</evidence>
<accession>A0A0D6L766</accession>
<dbReference type="GO" id="GO:0016787">
    <property type="term" value="F:hydrolase activity"/>
    <property type="evidence" value="ECO:0007669"/>
    <property type="project" value="UniProtKB-KW"/>
</dbReference>
<dbReference type="AlphaFoldDB" id="A0A0D6L766"/>
<dbReference type="GO" id="GO:0004519">
    <property type="term" value="F:endonuclease activity"/>
    <property type="evidence" value="ECO:0007669"/>
    <property type="project" value="UniProtKB-KW"/>
</dbReference>
<dbReference type="InterPro" id="IPR043128">
    <property type="entry name" value="Rev_trsase/Diguanyl_cyclase"/>
</dbReference>
<dbReference type="GO" id="GO:0003964">
    <property type="term" value="F:RNA-directed DNA polymerase activity"/>
    <property type="evidence" value="ECO:0007669"/>
    <property type="project" value="UniProtKB-KW"/>
</dbReference>
<keyword evidence="7" id="KW-0695">RNA-directed DNA polymerase</keyword>
<evidence type="ECO:0000256" key="2">
    <source>
        <dbReference type="ARBA" id="ARBA00022679"/>
    </source>
</evidence>
<keyword evidence="6" id="KW-0378">Hydrolase</keyword>
<evidence type="ECO:0000313" key="11">
    <source>
        <dbReference type="Proteomes" id="UP000054495"/>
    </source>
</evidence>
<evidence type="ECO:0000256" key="5">
    <source>
        <dbReference type="ARBA" id="ARBA00022759"/>
    </source>
</evidence>
<evidence type="ECO:0000256" key="8">
    <source>
        <dbReference type="SAM" id="MobiDB-lite"/>
    </source>
</evidence>
<dbReference type="PANTHER" id="PTHR37984:SF5">
    <property type="entry name" value="PROTEIN NYNRIN-LIKE"/>
    <property type="match status" value="1"/>
</dbReference>
<dbReference type="PANTHER" id="PTHR37984">
    <property type="entry name" value="PROTEIN CBG26694"/>
    <property type="match status" value="1"/>
</dbReference>
<keyword evidence="4" id="KW-0540">Nuclease</keyword>
<reference evidence="10 11" key="1">
    <citation type="submission" date="2013-05" db="EMBL/GenBank/DDBJ databases">
        <title>Draft genome of the parasitic nematode Anyclostoma ceylanicum.</title>
        <authorList>
            <person name="Mitreva M."/>
        </authorList>
    </citation>
    <scope>NUCLEOTIDE SEQUENCE [LARGE SCALE GENOMIC DNA]</scope>
</reference>
<dbReference type="SUPFAM" id="SSF56672">
    <property type="entry name" value="DNA/RNA polymerases"/>
    <property type="match status" value="1"/>
</dbReference>
<protein>
    <recommendedName>
        <fullName evidence="1">RNA-directed DNA polymerase</fullName>
        <ecNumber evidence="1">2.7.7.49</ecNumber>
    </recommendedName>
</protein>
<evidence type="ECO:0000313" key="10">
    <source>
        <dbReference type="EMBL" id="EPB67304.1"/>
    </source>
</evidence>
<gene>
    <name evidence="10" type="ORF">ANCCEY_13604</name>
</gene>
<name>A0A0D6L766_9BILA</name>
<dbReference type="Gene3D" id="3.30.70.270">
    <property type="match status" value="1"/>
</dbReference>
<dbReference type="InterPro" id="IPR050951">
    <property type="entry name" value="Retrovirus_Pol_polyprotein"/>
</dbReference>
<evidence type="ECO:0000256" key="6">
    <source>
        <dbReference type="ARBA" id="ARBA00022801"/>
    </source>
</evidence>
<proteinExistence type="predicted"/>
<dbReference type="Pfam" id="PF17917">
    <property type="entry name" value="RT_RNaseH"/>
    <property type="match status" value="1"/>
</dbReference>
<organism evidence="10 11">
    <name type="scientific">Ancylostoma ceylanicum</name>
    <dbReference type="NCBI Taxonomy" id="53326"/>
    <lineage>
        <taxon>Eukaryota</taxon>
        <taxon>Metazoa</taxon>
        <taxon>Ecdysozoa</taxon>
        <taxon>Nematoda</taxon>
        <taxon>Chromadorea</taxon>
        <taxon>Rhabditida</taxon>
        <taxon>Rhabditina</taxon>
        <taxon>Rhabditomorpha</taxon>
        <taxon>Strongyloidea</taxon>
        <taxon>Ancylostomatidae</taxon>
        <taxon>Ancylostomatinae</taxon>
        <taxon>Ancylostoma</taxon>
    </lineage>
</organism>
<feature type="compositionally biased region" description="Basic and acidic residues" evidence="8">
    <location>
        <begin position="351"/>
        <end position="373"/>
    </location>
</feature>
<dbReference type="CDD" id="cd09274">
    <property type="entry name" value="RNase_HI_RT_Ty3"/>
    <property type="match status" value="1"/>
</dbReference>
<evidence type="ECO:0000256" key="3">
    <source>
        <dbReference type="ARBA" id="ARBA00022695"/>
    </source>
</evidence>
<evidence type="ECO:0000256" key="4">
    <source>
        <dbReference type="ARBA" id="ARBA00022722"/>
    </source>
</evidence>
<evidence type="ECO:0000256" key="1">
    <source>
        <dbReference type="ARBA" id="ARBA00012493"/>
    </source>
</evidence>
<dbReference type="FunFam" id="3.30.70.270:FF:000020">
    <property type="entry name" value="Transposon Tf2-6 polyprotein-like Protein"/>
    <property type="match status" value="1"/>
</dbReference>
<dbReference type="InterPro" id="IPR041373">
    <property type="entry name" value="RT_RNaseH"/>
</dbReference>
<keyword evidence="5" id="KW-0255">Endonuclease</keyword>
<keyword evidence="11" id="KW-1185">Reference proteome</keyword>
<feature type="domain" description="Reverse transcriptase RNase H-like" evidence="9">
    <location>
        <begin position="71"/>
        <end position="180"/>
    </location>
</feature>